<dbReference type="EMBL" id="MFLU01000018">
    <property type="protein sequence ID" value="OGG73476.1"/>
    <property type="molecule type" value="Genomic_DNA"/>
</dbReference>
<dbReference type="Proteomes" id="UP000178587">
    <property type="component" value="Unassembled WGS sequence"/>
</dbReference>
<sequence length="104" mass="12296">MAIMRHIGSELKRTFGRARMTERGELMKYFCERLNPPRRAEGYPPITLGRMGKMLEKIPTKDIYYIKSSCDQAQNFSKSFWYLLNPEKYENGKKVRGQKKSKLQ</sequence>
<evidence type="ECO:0000313" key="1">
    <source>
        <dbReference type="EMBL" id="OGG73476.1"/>
    </source>
</evidence>
<reference evidence="1 2" key="1">
    <citation type="journal article" date="2016" name="Nat. Commun.">
        <title>Thousands of microbial genomes shed light on interconnected biogeochemical processes in an aquifer system.</title>
        <authorList>
            <person name="Anantharaman K."/>
            <person name="Brown C.T."/>
            <person name="Hug L.A."/>
            <person name="Sharon I."/>
            <person name="Castelle C.J."/>
            <person name="Probst A.J."/>
            <person name="Thomas B.C."/>
            <person name="Singh A."/>
            <person name="Wilkins M.J."/>
            <person name="Karaoz U."/>
            <person name="Brodie E.L."/>
            <person name="Williams K.H."/>
            <person name="Hubbard S.S."/>
            <person name="Banfield J.F."/>
        </authorList>
    </citation>
    <scope>NUCLEOTIDE SEQUENCE [LARGE SCALE GENOMIC DNA]</scope>
</reference>
<name>A0A1F6EIK6_9BACT</name>
<gene>
    <name evidence="1" type="ORF">A3A34_01275</name>
</gene>
<accession>A0A1F6EIK6</accession>
<evidence type="ECO:0000313" key="2">
    <source>
        <dbReference type="Proteomes" id="UP000178587"/>
    </source>
</evidence>
<organism evidence="1 2">
    <name type="scientific">Candidatus Kaiserbacteria bacterium RIFCSPLOWO2_01_FULL_50_24</name>
    <dbReference type="NCBI Taxonomy" id="1798507"/>
    <lineage>
        <taxon>Bacteria</taxon>
        <taxon>Candidatus Kaiseribacteriota</taxon>
    </lineage>
</organism>
<dbReference type="AlphaFoldDB" id="A0A1F6EIK6"/>
<protein>
    <submittedName>
        <fullName evidence="1">Uncharacterized protein</fullName>
    </submittedName>
</protein>
<dbReference type="STRING" id="1798507.A3A34_01275"/>
<comment type="caution">
    <text evidence="1">The sequence shown here is derived from an EMBL/GenBank/DDBJ whole genome shotgun (WGS) entry which is preliminary data.</text>
</comment>
<proteinExistence type="predicted"/>